<comment type="caution">
    <text evidence="2">The sequence shown here is derived from an EMBL/GenBank/DDBJ whole genome shotgun (WGS) entry which is preliminary data.</text>
</comment>
<feature type="chain" id="PRO_5032292690" evidence="1">
    <location>
        <begin position="16"/>
        <end position="59"/>
    </location>
</feature>
<protein>
    <submittedName>
        <fullName evidence="2">Cacna1h protein</fullName>
    </submittedName>
</protein>
<keyword evidence="3" id="KW-1185">Reference proteome</keyword>
<name>A0A812WTW4_9DINO</name>
<feature type="non-terminal residue" evidence="2">
    <location>
        <position position="59"/>
    </location>
</feature>
<dbReference type="AlphaFoldDB" id="A0A812WTW4"/>
<evidence type="ECO:0000313" key="3">
    <source>
        <dbReference type="Proteomes" id="UP000601435"/>
    </source>
</evidence>
<evidence type="ECO:0000256" key="1">
    <source>
        <dbReference type="SAM" id="SignalP"/>
    </source>
</evidence>
<organism evidence="2 3">
    <name type="scientific">Symbiodinium necroappetens</name>
    <dbReference type="NCBI Taxonomy" id="1628268"/>
    <lineage>
        <taxon>Eukaryota</taxon>
        <taxon>Sar</taxon>
        <taxon>Alveolata</taxon>
        <taxon>Dinophyceae</taxon>
        <taxon>Suessiales</taxon>
        <taxon>Symbiodiniaceae</taxon>
        <taxon>Symbiodinium</taxon>
    </lineage>
</organism>
<feature type="signal peptide" evidence="1">
    <location>
        <begin position="1"/>
        <end position="15"/>
    </location>
</feature>
<reference evidence="2" key="1">
    <citation type="submission" date="2021-02" db="EMBL/GenBank/DDBJ databases">
        <authorList>
            <person name="Dougan E. K."/>
            <person name="Rhodes N."/>
            <person name="Thang M."/>
            <person name="Chan C."/>
        </authorList>
    </citation>
    <scope>NUCLEOTIDE SEQUENCE</scope>
</reference>
<gene>
    <name evidence="2" type="primary">Cacna1h</name>
    <name evidence="2" type="ORF">SNEC2469_LOCUS19994</name>
</gene>
<accession>A0A812WTW4</accession>
<dbReference type="EMBL" id="CAJNJA010034507">
    <property type="protein sequence ID" value="CAE7693986.1"/>
    <property type="molecule type" value="Genomic_DNA"/>
</dbReference>
<dbReference type="Proteomes" id="UP000601435">
    <property type="component" value="Unassembled WGS sequence"/>
</dbReference>
<keyword evidence="1" id="KW-0732">Signal</keyword>
<sequence length="59" mass="6240">MAAALAALVVSLVAAGPRREVEQCDNDVQDLIQTKAVRDQQMFASHVAGTSNPSTDLQT</sequence>
<proteinExistence type="predicted"/>
<evidence type="ECO:0000313" key="2">
    <source>
        <dbReference type="EMBL" id="CAE7693986.1"/>
    </source>
</evidence>